<dbReference type="GO" id="GO:0005524">
    <property type="term" value="F:ATP binding"/>
    <property type="evidence" value="ECO:0007669"/>
    <property type="project" value="UniProtKB-UniRule"/>
</dbReference>
<dbReference type="InterPro" id="IPR000131">
    <property type="entry name" value="ATP_synth_F1_gsu"/>
</dbReference>
<dbReference type="HAMAP" id="MF_00815">
    <property type="entry name" value="ATP_synth_gamma_bact"/>
    <property type="match status" value="1"/>
</dbReference>
<dbReference type="FunFam" id="1.10.287.80:FF:000003">
    <property type="entry name" value="ATP synthase gamma chain, chloroplastic"/>
    <property type="match status" value="1"/>
</dbReference>
<keyword evidence="8 11" id="KW-0139">CF(1)</keyword>
<dbReference type="Gene3D" id="3.40.1380.10">
    <property type="match status" value="1"/>
</dbReference>
<evidence type="ECO:0000313" key="13">
    <source>
        <dbReference type="Proteomes" id="UP000233387"/>
    </source>
</evidence>
<evidence type="ECO:0000256" key="8">
    <source>
        <dbReference type="ARBA" id="ARBA00023196"/>
    </source>
</evidence>
<keyword evidence="11" id="KW-1003">Cell membrane</keyword>
<proteinExistence type="inferred from homology"/>
<evidence type="ECO:0000256" key="3">
    <source>
        <dbReference type="ARBA" id="ARBA00007681"/>
    </source>
</evidence>
<evidence type="ECO:0000256" key="4">
    <source>
        <dbReference type="ARBA" id="ARBA00022448"/>
    </source>
</evidence>
<accession>A0A2N3IBK2</accession>
<dbReference type="PRINTS" id="PR00126">
    <property type="entry name" value="ATPASEGAMMA"/>
</dbReference>
<gene>
    <name evidence="11" type="primary">atpG</name>
    <name evidence="12" type="ORF">Rain11_1983</name>
</gene>
<comment type="similarity">
    <text evidence="3 11">Belongs to the ATPase gamma chain family.</text>
</comment>
<comment type="subcellular location">
    <subcellularLocation>
        <location evidence="11">Cell membrane</location>
        <topology evidence="11">Peripheral membrane protein</topology>
    </subcellularLocation>
    <subcellularLocation>
        <location evidence="2">Membrane</location>
        <topology evidence="2">Peripheral membrane protein</topology>
    </subcellularLocation>
    <subcellularLocation>
        <location evidence="10">Thylakoid</location>
    </subcellularLocation>
</comment>
<evidence type="ECO:0000256" key="6">
    <source>
        <dbReference type="ARBA" id="ARBA00023065"/>
    </source>
</evidence>
<dbReference type="NCBIfam" id="TIGR01146">
    <property type="entry name" value="ATPsyn_F1gamma"/>
    <property type="match status" value="1"/>
</dbReference>
<comment type="subunit">
    <text evidence="11">F-type ATPases have 2 components, CF(1) - the catalytic core - and CF(0) - the membrane proton channel. CF(1) has five subunits: alpha(3), beta(3), gamma(1), delta(1), epsilon(1). CF(0) has three main subunits: a, b and c.</text>
</comment>
<dbReference type="EMBL" id="NKXO01000032">
    <property type="protein sequence ID" value="PKQ67638.1"/>
    <property type="molecule type" value="Genomic_DNA"/>
</dbReference>
<evidence type="ECO:0000256" key="9">
    <source>
        <dbReference type="ARBA" id="ARBA00023310"/>
    </source>
</evidence>
<dbReference type="Gene3D" id="1.10.287.80">
    <property type="entry name" value="ATP synthase, gamma subunit, helix hairpin domain"/>
    <property type="match status" value="1"/>
</dbReference>
<protein>
    <recommendedName>
        <fullName evidence="11">ATP synthase gamma chain</fullName>
    </recommendedName>
    <alternativeName>
        <fullName evidence="11">ATP synthase F1 sector gamma subunit</fullName>
    </alternativeName>
    <alternativeName>
        <fullName evidence="11">F-ATPase gamma subunit</fullName>
    </alternativeName>
</protein>
<dbReference type="GO" id="GO:0045259">
    <property type="term" value="C:proton-transporting ATP synthase complex"/>
    <property type="evidence" value="ECO:0007669"/>
    <property type="project" value="UniProtKB-KW"/>
</dbReference>
<evidence type="ECO:0000256" key="11">
    <source>
        <dbReference type="HAMAP-Rule" id="MF_00815"/>
    </source>
</evidence>
<dbReference type="PANTHER" id="PTHR11693:SF22">
    <property type="entry name" value="ATP SYNTHASE SUBUNIT GAMMA, MITOCHONDRIAL"/>
    <property type="match status" value="1"/>
</dbReference>
<evidence type="ECO:0000256" key="1">
    <source>
        <dbReference type="ARBA" id="ARBA00003456"/>
    </source>
</evidence>
<dbReference type="OrthoDB" id="9812769at2"/>
<evidence type="ECO:0000256" key="10">
    <source>
        <dbReference type="ARBA" id="ARBA00060385"/>
    </source>
</evidence>
<keyword evidence="4 11" id="KW-0813">Transport</keyword>
<dbReference type="Pfam" id="PF00231">
    <property type="entry name" value="ATP-synt"/>
    <property type="match status" value="1"/>
</dbReference>
<reference evidence="12 13" key="1">
    <citation type="submission" date="2017-06" db="EMBL/GenBank/DDBJ databases">
        <title>Raineya orbicola gen. nov., sp. nov. a slightly thermophilic bacterium of the phylum Bacteroidetes and the description of Raineyaceae fam. nov.</title>
        <authorList>
            <person name="Albuquerque L."/>
            <person name="Polonia A.R.M."/>
            <person name="Barroso C."/>
            <person name="Froufe H.J.C."/>
            <person name="Lage O."/>
            <person name="Lobo-Da-Cunha A."/>
            <person name="Egas C."/>
            <person name="Da Costa M.S."/>
        </authorList>
    </citation>
    <scope>NUCLEOTIDE SEQUENCE [LARGE SCALE GENOMIC DNA]</scope>
    <source>
        <strain evidence="12 13">SPSPC-11</strain>
    </source>
</reference>
<evidence type="ECO:0000256" key="5">
    <source>
        <dbReference type="ARBA" id="ARBA00022781"/>
    </source>
</evidence>
<organism evidence="12 13">
    <name type="scientific">Raineya orbicola</name>
    <dbReference type="NCBI Taxonomy" id="2016530"/>
    <lineage>
        <taxon>Bacteria</taxon>
        <taxon>Pseudomonadati</taxon>
        <taxon>Bacteroidota</taxon>
        <taxon>Cytophagia</taxon>
        <taxon>Cytophagales</taxon>
        <taxon>Raineyaceae</taxon>
        <taxon>Raineya</taxon>
    </lineage>
</organism>
<keyword evidence="6 11" id="KW-0406">Ion transport</keyword>
<dbReference type="SUPFAM" id="SSF52943">
    <property type="entry name" value="ATP synthase (F1-ATPase), gamma subunit"/>
    <property type="match status" value="1"/>
</dbReference>
<dbReference type="GO" id="GO:0042777">
    <property type="term" value="P:proton motive force-driven plasma membrane ATP synthesis"/>
    <property type="evidence" value="ECO:0007669"/>
    <property type="project" value="UniProtKB-UniRule"/>
</dbReference>
<evidence type="ECO:0000256" key="2">
    <source>
        <dbReference type="ARBA" id="ARBA00004170"/>
    </source>
</evidence>
<comment type="caution">
    <text evidence="12">The sequence shown here is derived from an EMBL/GenBank/DDBJ whole genome shotgun (WGS) entry which is preliminary data.</text>
</comment>
<dbReference type="CDD" id="cd12151">
    <property type="entry name" value="F1-ATPase_gamma"/>
    <property type="match status" value="1"/>
</dbReference>
<dbReference type="Proteomes" id="UP000233387">
    <property type="component" value="Unassembled WGS sequence"/>
</dbReference>
<dbReference type="InterPro" id="IPR035968">
    <property type="entry name" value="ATP_synth_F1_ATPase_gsu"/>
</dbReference>
<sequence length="294" mass="32941">MPSLKEIRNRITTVNSTQQITKAMKLVAASKLRKAQDAITQMRPYATSLNKILNNLSAGYTGEIESPYLQERPAEKILLIINTSDRGLCGSFNSGIQKFAYNIIQTEYASQLAKGNVHCLCLGKKGKDFFAKRGFQIVGSEFTDIFTRLSFENVKKVGDFVLKLYADAKYDKVVLIYNEFKNVVTQILRQETFLPLQKSTAQTQTEGGDYILEPSAEEIIQDLIPYSLKIKLYRAILESNASEQGARMTAMDKATDNASELLKQLRLEYNRSRQAAITKEILEIVGGAEALKEG</sequence>
<dbReference type="GO" id="GO:0046933">
    <property type="term" value="F:proton-transporting ATP synthase activity, rotational mechanism"/>
    <property type="evidence" value="ECO:0007669"/>
    <property type="project" value="UniProtKB-UniRule"/>
</dbReference>
<evidence type="ECO:0000256" key="7">
    <source>
        <dbReference type="ARBA" id="ARBA00023136"/>
    </source>
</evidence>
<comment type="function">
    <text evidence="1 11">Produces ATP from ADP in the presence of a proton gradient across the membrane. The gamma chain is believed to be important in regulating ATPase activity and the flow of protons through the CF(0) complex.</text>
</comment>
<dbReference type="InterPro" id="IPR023632">
    <property type="entry name" value="ATP_synth_F1_gsu_CS"/>
</dbReference>
<evidence type="ECO:0000313" key="12">
    <source>
        <dbReference type="EMBL" id="PKQ67638.1"/>
    </source>
</evidence>
<keyword evidence="7 11" id="KW-0472">Membrane</keyword>
<dbReference type="AlphaFoldDB" id="A0A2N3IBK2"/>
<dbReference type="PANTHER" id="PTHR11693">
    <property type="entry name" value="ATP SYNTHASE GAMMA CHAIN"/>
    <property type="match status" value="1"/>
</dbReference>
<dbReference type="RefSeq" id="WP_101359247.1">
    <property type="nucleotide sequence ID" value="NZ_NKXO01000032.1"/>
</dbReference>
<keyword evidence="5 11" id="KW-0375">Hydrogen ion transport</keyword>
<dbReference type="GO" id="GO:0005886">
    <property type="term" value="C:plasma membrane"/>
    <property type="evidence" value="ECO:0007669"/>
    <property type="project" value="UniProtKB-SubCell"/>
</dbReference>
<keyword evidence="9 11" id="KW-0066">ATP synthesis</keyword>
<keyword evidence="13" id="KW-1185">Reference proteome</keyword>
<dbReference type="PROSITE" id="PS00153">
    <property type="entry name" value="ATPASE_GAMMA"/>
    <property type="match status" value="1"/>
</dbReference>
<name>A0A2N3IBK2_9BACT</name>
<dbReference type="GO" id="GO:0009579">
    <property type="term" value="C:thylakoid"/>
    <property type="evidence" value="ECO:0007669"/>
    <property type="project" value="UniProtKB-SubCell"/>
</dbReference>